<dbReference type="PANTHER" id="PTHR21600">
    <property type="entry name" value="MITOCHONDRIAL RNA PSEUDOURIDINE SYNTHASE"/>
    <property type="match status" value="1"/>
</dbReference>
<dbReference type="InterPro" id="IPR006145">
    <property type="entry name" value="PsdUridine_synth_RsuA/RluA"/>
</dbReference>
<evidence type="ECO:0000313" key="5">
    <source>
        <dbReference type="EMBL" id="TDP94262.1"/>
    </source>
</evidence>
<dbReference type="PANTHER" id="PTHR21600:SF84">
    <property type="entry name" value="PSEUDOURIDINE SYNTHASE RSUA_RLUA-LIKE DOMAIN-CONTAINING PROTEIN"/>
    <property type="match status" value="1"/>
</dbReference>
<feature type="domain" description="Pseudouridine synthase RsuA/RluA-like" evidence="4">
    <location>
        <begin position="102"/>
        <end position="258"/>
    </location>
</feature>
<dbReference type="Proteomes" id="UP000295601">
    <property type="component" value="Unassembled WGS sequence"/>
</dbReference>
<dbReference type="Gene3D" id="3.30.2350.10">
    <property type="entry name" value="Pseudouridine synthase"/>
    <property type="match status" value="1"/>
</dbReference>
<dbReference type="EMBL" id="SNYA01000002">
    <property type="protein sequence ID" value="TDP94262.1"/>
    <property type="molecule type" value="Genomic_DNA"/>
</dbReference>
<dbReference type="InterPro" id="IPR020103">
    <property type="entry name" value="PsdUridine_synth_cat_dom_sf"/>
</dbReference>
<protein>
    <recommendedName>
        <fullName evidence="2">RNA pseudouridylate synthase</fullName>
    </recommendedName>
    <alternativeName>
        <fullName evidence="3">RNA-uridine isomerase</fullName>
    </alternativeName>
</protein>
<sequence>MPPRSPLPPRLGLDAAWLCTEDKDGGAPRPWPLMRDWLVHRVGAHIDVDAFIAEGRFVTESGAPVRASDPYAPHTFVWFHRELREEAAVPGEVRVIARDERIVVLDKPPFLASIPRGRHVSESVVVRMRHELGLPELTPMHRLDRITSGLLLMATERRWRGAYQSMFMRGEVTKTYHAVAAIREDLALPVTVRNHLTKTRGVWQAAVDPDAAPNSESLIELERELNPAEEAVLGEGPRRGIYRLTPRTGKTHQLRMHLWGLGIPIEGDPLYPTVLDAPVDDFSTPLQLLASGLRFTDPVDGTARTFASTRELPVQGTSHTT</sequence>
<dbReference type="RefSeq" id="WP_133615840.1">
    <property type="nucleotide sequence ID" value="NZ_SNYA01000002.1"/>
</dbReference>
<dbReference type="Pfam" id="PF00849">
    <property type="entry name" value="PseudoU_synth_2"/>
    <property type="match status" value="1"/>
</dbReference>
<gene>
    <name evidence="5" type="ORF">EDF62_0672</name>
</gene>
<dbReference type="GO" id="GO:0000455">
    <property type="term" value="P:enzyme-directed rRNA pseudouridine synthesis"/>
    <property type="evidence" value="ECO:0007669"/>
    <property type="project" value="TreeGrafter"/>
</dbReference>
<dbReference type="SUPFAM" id="SSF55120">
    <property type="entry name" value="Pseudouridine synthase"/>
    <property type="match status" value="1"/>
</dbReference>
<organism evidence="5 6">
    <name type="scientific">Leucobacter luti</name>
    <dbReference type="NCBI Taxonomy" id="340320"/>
    <lineage>
        <taxon>Bacteria</taxon>
        <taxon>Bacillati</taxon>
        <taxon>Actinomycetota</taxon>
        <taxon>Actinomycetes</taxon>
        <taxon>Micrococcales</taxon>
        <taxon>Microbacteriaceae</taxon>
        <taxon>Leucobacter</taxon>
    </lineage>
</organism>
<evidence type="ECO:0000256" key="3">
    <source>
        <dbReference type="ARBA" id="ARBA00033164"/>
    </source>
</evidence>
<dbReference type="InterPro" id="IPR050188">
    <property type="entry name" value="RluA_PseudoU_synthase"/>
</dbReference>
<keyword evidence="6" id="KW-1185">Reference proteome</keyword>
<dbReference type="GO" id="GO:0140098">
    <property type="term" value="F:catalytic activity, acting on RNA"/>
    <property type="evidence" value="ECO:0007669"/>
    <property type="project" value="UniProtKB-ARBA"/>
</dbReference>
<dbReference type="GO" id="GO:0009982">
    <property type="term" value="F:pseudouridine synthase activity"/>
    <property type="evidence" value="ECO:0007669"/>
    <property type="project" value="InterPro"/>
</dbReference>
<evidence type="ECO:0000256" key="1">
    <source>
        <dbReference type="ARBA" id="ARBA00000073"/>
    </source>
</evidence>
<evidence type="ECO:0000256" key="2">
    <source>
        <dbReference type="ARBA" id="ARBA00031870"/>
    </source>
</evidence>
<evidence type="ECO:0000313" key="6">
    <source>
        <dbReference type="Proteomes" id="UP000295601"/>
    </source>
</evidence>
<dbReference type="AlphaFoldDB" id="A0A4R6S3P3"/>
<comment type="catalytic activity">
    <reaction evidence="1">
        <text>a uridine in RNA = a pseudouridine in RNA</text>
        <dbReference type="Rhea" id="RHEA:48348"/>
        <dbReference type="Rhea" id="RHEA-COMP:12068"/>
        <dbReference type="Rhea" id="RHEA-COMP:12069"/>
        <dbReference type="ChEBI" id="CHEBI:65314"/>
        <dbReference type="ChEBI" id="CHEBI:65315"/>
    </reaction>
</comment>
<comment type="caution">
    <text evidence="5">The sequence shown here is derived from an EMBL/GenBank/DDBJ whole genome shotgun (WGS) entry which is preliminary data.</text>
</comment>
<reference evidence="5 6" key="1">
    <citation type="submission" date="2019-03" db="EMBL/GenBank/DDBJ databases">
        <title>Genomic analyses of the natural microbiome of Caenorhabditis elegans.</title>
        <authorList>
            <person name="Samuel B."/>
        </authorList>
    </citation>
    <scope>NUCLEOTIDE SEQUENCE [LARGE SCALE GENOMIC DNA]</scope>
    <source>
        <strain evidence="5 6">JUb18</strain>
    </source>
</reference>
<accession>A0A4R6S3P3</accession>
<evidence type="ECO:0000259" key="4">
    <source>
        <dbReference type="Pfam" id="PF00849"/>
    </source>
</evidence>
<name>A0A4R6S3P3_9MICO</name>
<dbReference type="OrthoDB" id="9807829at2"/>
<dbReference type="GO" id="GO:0003723">
    <property type="term" value="F:RNA binding"/>
    <property type="evidence" value="ECO:0007669"/>
    <property type="project" value="InterPro"/>
</dbReference>
<proteinExistence type="predicted"/>